<feature type="non-terminal residue" evidence="1">
    <location>
        <position position="1"/>
    </location>
</feature>
<evidence type="ECO:0000313" key="2">
    <source>
        <dbReference type="Proteomes" id="UP000800040"/>
    </source>
</evidence>
<name>A0A6A5K896_9PLEO</name>
<keyword evidence="2" id="KW-1185">Reference proteome</keyword>
<dbReference type="AlphaFoldDB" id="A0A6A5K896"/>
<reference evidence="1" key="1">
    <citation type="submission" date="2020-01" db="EMBL/GenBank/DDBJ databases">
        <authorList>
            <consortium name="DOE Joint Genome Institute"/>
            <person name="Haridas S."/>
            <person name="Albert R."/>
            <person name="Binder M."/>
            <person name="Bloem J."/>
            <person name="Labutti K."/>
            <person name="Salamov A."/>
            <person name="Andreopoulos B."/>
            <person name="Baker S.E."/>
            <person name="Barry K."/>
            <person name="Bills G."/>
            <person name="Bluhm B.H."/>
            <person name="Cannon C."/>
            <person name="Castanera R."/>
            <person name="Culley D.E."/>
            <person name="Daum C."/>
            <person name="Ezra D."/>
            <person name="Gonzalez J.B."/>
            <person name="Henrissat B."/>
            <person name="Kuo A."/>
            <person name="Liang C."/>
            <person name="Lipzen A."/>
            <person name="Lutzoni F."/>
            <person name="Magnuson J."/>
            <person name="Mondo S."/>
            <person name="Nolan M."/>
            <person name="Ohm R."/>
            <person name="Pangilinan J."/>
            <person name="Park H.-J."/>
            <person name="Ramirez L."/>
            <person name="Alfaro M."/>
            <person name="Sun H."/>
            <person name="Tritt A."/>
            <person name="Yoshinaga Y."/>
            <person name="Zwiers L.-H."/>
            <person name="Turgeon B.G."/>
            <person name="Goodwin S.B."/>
            <person name="Spatafora J.W."/>
            <person name="Crous P.W."/>
            <person name="Grigoriev I.V."/>
        </authorList>
    </citation>
    <scope>NUCLEOTIDE SEQUENCE</scope>
    <source>
        <strain evidence="1">P77</strain>
    </source>
</reference>
<sequence length="62" mass="6966">APELDQYGDCNWDLAAFAVYTLPGDYTVGRYHSKTWLRRLRSSGWSRASATTTAQRAILSRG</sequence>
<dbReference type="Proteomes" id="UP000800040">
    <property type="component" value="Unassembled WGS sequence"/>
</dbReference>
<accession>A0A6A5K896</accession>
<dbReference type="EMBL" id="ML975388">
    <property type="protein sequence ID" value="KAF1830674.1"/>
    <property type="molecule type" value="Genomic_DNA"/>
</dbReference>
<organism evidence="1 2">
    <name type="scientific">Decorospora gaudefroyi</name>
    <dbReference type="NCBI Taxonomy" id="184978"/>
    <lineage>
        <taxon>Eukaryota</taxon>
        <taxon>Fungi</taxon>
        <taxon>Dikarya</taxon>
        <taxon>Ascomycota</taxon>
        <taxon>Pezizomycotina</taxon>
        <taxon>Dothideomycetes</taxon>
        <taxon>Pleosporomycetidae</taxon>
        <taxon>Pleosporales</taxon>
        <taxon>Pleosporineae</taxon>
        <taxon>Pleosporaceae</taxon>
        <taxon>Decorospora</taxon>
    </lineage>
</organism>
<evidence type="ECO:0000313" key="1">
    <source>
        <dbReference type="EMBL" id="KAF1830674.1"/>
    </source>
</evidence>
<dbReference type="OrthoDB" id="538223at2759"/>
<protein>
    <submittedName>
        <fullName evidence="1">Uncharacterized protein</fullName>
    </submittedName>
</protein>
<proteinExistence type="predicted"/>
<gene>
    <name evidence="1" type="ORF">BDW02DRAFT_507021</name>
</gene>